<protein>
    <submittedName>
        <fullName evidence="2">DUF1801 domain-containing protein</fullName>
    </submittedName>
</protein>
<feature type="domain" description="YdhG-like" evidence="1">
    <location>
        <begin position="18"/>
        <end position="120"/>
    </location>
</feature>
<dbReference type="EMBL" id="SJKA01000033">
    <property type="protein sequence ID" value="TCC15503.1"/>
    <property type="molecule type" value="Genomic_DNA"/>
</dbReference>
<accession>A0A4R0HZ86</accession>
<gene>
    <name evidence="2" type="ORF">E0H50_41950</name>
</gene>
<dbReference type="InterPro" id="IPR014922">
    <property type="entry name" value="YdhG-like"/>
</dbReference>
<keyword evidence="3" id="KW-1185">Reference proteome</keyword>
<name>A0A4R0HZ86_9ACTN</name>
<dbReference type="Pfam" id="PF08818">
    <property type="entry name" value="DUF1801"/>
    <property type="match status" value="1"/>
</dbReference>
<dbReference type="RefSeq" id="WP_131296856.1">
    <property type="nucleotide sequence ID" value="NZ_SJKA01000033.1"/>
</dbReference>
<comment type="caution">
    <text evidence="2">The sequence shown here is derived from an EMBL/GenBank/DDBJ whole genome shotgun (WGS) entry which is preliminary data.</text>
</comment>
<proteinExistence type="predicted"/>
<dbReference type="AlphaFoldDB" id="A0A4R0HZ86"/>
<evidence type="ECO:0000313" key="3">
    <source>
        <dbReference type="Proteomes" id="UP000292695"/>
    </source>
</evidence>
<evidence type="ECO:0000313" key="2">
    <source>
        <dbReference type="EMBL" id="TCC15503.1"/>
    </source>
</evidence>
<evidence type="ECO:0000259" key="1">
    <source>
        <dbReference type="Pfam" id="PF08818"/>
    </source>
</evidence>
<organism evidence="2 3">
    <name type="scientific">Kribbella sindirgiensis</name>
    <dbReference type="NCBI Taxonomy" id="1124744"/>
    <lineage>
        <taxon>Bacteria</taxon>
        <taxon>Bacillati</taxon>
        <taxon>Actinomycetota</taxon>
        <taxon>Actinomycetes</taxon>
        <taxon>Propionibacteriales</taxon>
        <taxon>Kribbellaceae</taxon>
        <taxon>Kribbella</taxon>
    </lineage>
</organism>
<sequence length="137" mass="15070">MTSSEVEAHLAKVRSATRRRDAETMIELMRRVTGEEPRMWATVVGFGEYHYKYASGREGDAPAAGFAARSAATTVYLNDGVGAHSDLLEKLGPHTTGVGCVYIKNLDDIDLDVLETVVRRSYQTLTAGIYTNRARES</sequence>
<reference evidence="2 3" key="1">
    <citation type="submission" date="2019-02" db="EMBL/GenBank/DDBJ databases">
        <title>Kribbella capetownensis sp. nov. and Kribbella speibonae sp. nov., isolated from soil.</title>
        <authorList>
            <person name="Curtis S.M."/>
            <person name="Norton I."/>
            <person name="Everest G.J."/>
            <person name="Meyers P.R."/>
        </authorList>
    </citation>
    <scope>NUCLEOTIDE SEQUENCE [LARGE SCALE GENOMIC DNA]</scope>
    <source>
        <strain evidence="2 3">DSM 27082</strain>
    </source>
</reference>
<dbReference type="OrthoDB" id="5951444at2"/>
<dbReference type="Proteomes" id="UP000292695">
    <property type="component" value="Unassembled WGS sequence"/>
</dbReference>